<proteinExistence type="predicted"/>
<accession>A0ABU7C267</accession>
<evidence type="ECO:0000313" key="2">
    <source>
        <dbReference type="Proteomes" id="UP001345963"/>
    </source>
</evidence>
<evidence type="ECO:0000313" key="1">
    <source>
        <dbReference type="EMBL" id="MED6256699.1"/>
    </source>
</evidence>
<reference evidence="1 2" key="1">
    <citation type="submission" date="2021-07" db="EMBL/GenBank/DDBJ databases">
        <authorList>
            <person name="Palmer J.M."/>
        </authorList>
    </citation>
    <scope>NUCLEOTIDE SEQUENCE [LARGE SCALE GENOMIC DNA]</scope>
    <source>
        <strain evidence="1 2">AT_MEX2019</strain>
        <tissue evidence="1">Muscle</tissue>
    </source>
</reference>
<comment type="caution">
    <text evidence="1">The sequence shown here is derived from an EMBL/GenBank/DDBJ whole genome shotgun (WGS) entry which is preliminary data.</text>
</comment>
<gene>
    <name evidence="1" type="ORF">ATANTOWER_003641</name>
</gene>
<dbReference type="Proteomes" id="UP001345963">
    <property type="component" value="Unassembled WGS sequence"/>
</dbReference>
<dbReference type="EMBL" id="JAHUTI010078691">
    <property type="protein sequence ID" value="MED6256699.1"/>
    <property type="molecule type" value="Genomic_DNA"/>
</dbReference>
<protein>
    <recommendedName>
        <fullName evidence="3">Glomulin</fullName>
    </recommendedName>
</protein>
<keyword evidence="2" id="KW-1185">Reference proteome</keyword>
<dbReference type="PANTHER" id="PTHR15430">
    <property type="entry name" value="GLOMULIN"/>
    <property type="match status" value="1"/>
</dbReference>
<name>A0ABU7C267_9TELE</name>
<dbReference type="Pfam" id="PF08568">
    <property type="entry name" value="Kinetochor_Ybp2"/>
    <property type="match status" value="2"/>
</dbReference>
<dbReference type="PANTHER" id="PTHR15430:SF1">
    <property type="entry name" value="GLOMULIN"/>
    <property type="match status" value="1"/>
</dbReference>
<evidence type="ECO:0008006" key="3">
    <source>
        <dbReference type="Google" id="ProtNLM"/>
    </source>
</evidence>
<dbReference type="InterPro" id="IPR013877">
    <property type="entry name" value="YAP-bd/ALF4/Glomulin"/>
</dbReference>
<dbReference type="InterPro" id="IPR019516">
    <property type="entry name" value="Glomulin/ALF4"/>
</dbReference>
<sequence>MGNMEINMKWHFPNYTTGNYRNPSITGLAVRAEEILTMNEDKVYEIIQRWRDTPEEDLKPEDYQQFKDIGAACLSGGDSEQLLKFVQDEKNQGIVKSMGCGLLAPLVDEVVRNEKNHDHCQAAITQLTKICSPRNLLESIFELTEAIDPGAISDTTLAILPHLQRVLLQLDENQAACVGLALSALQKQLSRLPVPYTQQQEEADEHGLCRCCIALAVFTEPFIERLKKMDEKCKSTTEDDELKAEILKFCMRSLKEPLLEAELNQDRKSTLWLFAVEIMVILPAIKESLSGLLFFSSLRKFPIMDTSLTKDSIACLAYLLFVQLITIDSFPAVFNPVYVLQCNMEHINQLLSSKKESYLLKALALFAKSLEKVEDNSLPVGLLDLMSFYSAPQNLRQVLTDCPIKHLRESGLKVFQLFINKLDAEGKHKFFRCMLKTSDHAGIDSYIVKNIRDQIQLAIKCNANKWFLGMELLPLLELVLSLPQGAETDLLTNMDKIMESLNLLRYLLMRDKELRSNPGLWEELSRIKDEYLKMLRVCISMSRAYYSAEMKALKEDQKLKAKEAREHTRSTRLVKAITVKPNKVDHMSPEVQYQVLQSALVTFDLMESLIVRIDEITEEKLGKLH</sequence>
<organism evidence="1 2">
    <name type="scientific">Ataeniobius toweri</name>
    <dbReference type="NCBI Taxonomy" id="208326"/>
    <lineage>
        <taxon>Eukaryota</taxon>
        <taxon>Metazoa</taxon>
        <taxon>Chordata</taxon>
        <taxon>Craniata</taxon>
        <taxon>Vertebrata</taxon>
        <taxon>Euteleostomi</taxon>
        <taxon>Actinopterygii</taxon>
        <taxon>Neopterygii</taxon>
        <taxon>Teleostei</taxon>
        <taxon>Neoteleostei</taxon>
        <taxon>Acanthomorphata</taxon>
        <taxon>Ovalentaria</taxon>
        <taxon>Atherinomorphae</taxon>
        <taxon>Cyprinodontiformes</taxon>
        <taxon>Goodeidae</taxon>
        <taxon>Ataeniobius</taxon>
    </lineage>
</organism>